<dbReference type="EMBL" id="DXBS01000133">
    <property type="protein sequence ID" value="HIZ25231.1"/>
    <property type="molecule type" value="Genomic_DNA"/>
</dbReference>
<name>A0A9D2IVY9_9FIRM</name>
<evidence type="ECO:0000313" key="4">
    <source>
        <dbReference type="Proteomes" id="UP000824044"/>
    </source>
</evidence>
<gene>
    <name evidence="3" type="ORF">H9812_07200</name>
</gene>
<dbReference type="PROSITE" id="PS51257">
    <property type="entry name" value="PROKAR_LIPOPROTEIN"/>
    <property type="match status" value="1"/>
</dbReference>
<organism evidence="3 4">
    <name type="scientific">Candidatus Gallimonas intestinigallinarum</name>
    <dbReference type="NCBI Taxonomy" id="2838604"/>
    <lineage>
        <taxon>Bacteria</taxon>
        <taxon>Bacillati</taxon>
        <taxon>Bacillota</taxon>
        <taxon>Clostridia</taxon>
        <taxon>Candidatus Gallimonas</taxon>
    </lineage>
</organism>
<reference evidence="3" key="2">
    <citation type="submission" date="2021-04" db="EMBL/GenBank/DDBJ databases">
        <authorList>
            <person name="Gilroy R."/>
        </authorList>
    </citation>
    <scope>NUCLEOTIDE SEQUENCE</scope>
    <source>
        <strain evidence="3">CHK33-5263</strain>
    </source>
</reference>
<keyword evidence="2" id="KW-0732">Signal</keyword>
<proteinExistence type="predicted"/>
<dbReference type="InterPro" id="IPR032675">
    <property type="entry name" value="LRR_dom_sf"/>
</dbReference>
<protein>
    <submittedName>
        <fullName evidence="3">Leucine-rich repeat domain-containing protein</fullName>
    </submittedName>
</protein>
<feature type="region of interest" description="Disordered" evidence="1">
    <location>
        <begin position="29"/>
        <end position="69"/>
    </location>
</feature>
<dbReference type="Gene3D" id="3.80.10.10">
    <property type="entry name" value="Ribonuclease Inhibitor"/>
    <property type="match status" value="3"/>
</dbReference>
<dbReference type="Proteomes" id="UP000824044">
    <property type="component" value="Unassembled WGS sequence"/>
</dbReference>
<dbReference type="SUPFAM" id="SSF52058">
    <property type="entry name" value="L domain-like"/>
    <property type="match status" value="2"/>
</dbReference>
<comment type="caution">
    <text evidence="3">The sequence shown here is derived from an EMBL/GenBank/DDBJ whole genome shotgun (WGS) entry which is preliminary data.</text>
</comment>
<feature type="signal peptide" evidence="2">
    <location>
        <begin position="1"/>
        <end position="23"/>
    </location>
</feature>
<accession>A0A9D2IVY9</accession>
<dbReference type="InterPro" id="IPR026906">
    <property type="entry name" value="LRR_5"/>
</dbReference>
<feature type="compositionally biased region" description="Low complexity" evidence="1">
    <location>
        <begin position="34"/>
        <end position="58"/>
    </location>
</feature>
<dbReference type="InterPro" id="IPR053139">
    <property type="entry name" value="Surface_bspA-like"/>
</dbReference>
<sequence length="689" mass="73931">MKQKILVMLLAAAMALSCAFSFAACTETPTADSDPVVTPGDDETPTTPGGENPTTPGGEEPDTPEVPHTHTFASDWTFDTTSHWHRATCSHADAVSGQEKHTYGDWTQIRAATCTRQGLRAHTCTACGYEEQQAVRTLSHEYAGDTCTVCGSYSPAFFEEHASQGLLFDPLNGTISGLGTCTDTEIVIPMTYGGSQVTRIVTNVFSENTSITSVIIPDTVETIGSYAFAGCTNLRHVTIGNGVTQISRGAFANTALTEIELPDSLTAIDGSAFEHTPLFNDESNWENGVFYVGEHLLQADPDTLSGACVIRDGTRTISDYAFSGCTALTSVTIPDSVESIGYSAFAGCTGLTEIAMGSGVTAVDNFAFTGCTALEKVSISDLAAWCKISFDLVDSNPLNYAHHLCLNGQPLTELVIPGGIEEIGWNQFKGCTDLVSVTIPDSVNRIRKDAFSGCSELKELSLGYGLTTIELYAFAYCEKLPSVAIPESVTTIGGYAFTDCFQLAEIGLPDSVTSLDGLAFEDTAYWNDESNWEDGALYLGNHLLRVNADEASGEFVVREGTRTIAGGAFRECSALTSIVLPEGLVVIGESAFENCFRLTEIVIPESVTLIGMLAFHWCTDLTQITISGGVRTIGQNAFDGCYALERVTFAQTQGWCEDTWQGWLAIDVSDPARNAELLRLGSNVWERTE</sequence>
<reference evidence="3" key="1">
    <citation type="journal article" date="2021" name="PeerJ">
        <title>Extensive microbial diversity within the chicken gut microbiome revealed by metagenomics and culture.</title>
        <authorList>
            <person name="Gilroy R."/>
            <person name="Ravi A."/>
            <person name="Getino M."/>
            <person name="Pursley I."/>
            <person name="Horton D.L."/>
            <person name="Alikhan N.F."/>
            <person name="Baker D."/>
            <person name="Gharbi K."/>
            <person name="Hall N."/>
            <person name="Watson M."/>
            <person name="Adriaenssens E.M."/>
            <person name="Foster-Nyarko E."/>
            <person name="Jarju S."/>
            <person name="Secka A."/>
            <person name="Antonio M."/>
            <person name="Oren A."/>
            <person name="Chaudhuri R.R."/>
            <person name="La Ragione R."/>
            <person name="Hildebrand F."/>
            <person name="Pallen M.J."/>
        </authorList>
    </citation>
    <scope>NUCLEOTIDE SEQUENCE</scope>
    <source>
        <strain evidence="3">CHK33-5263</strain>
    </source>
</reference>
<dbReference type="AlphaFoldDB" id="A0A9D2IVY9"/>
<dbReference type="Pfam" id="PF13306">
    <property type="entry name" value="LRR_5"/>
    <property type="match status" value="4"/>
</dbReference>
<evidence type="ECO:0000313" key="3">
    <source>
        <dbReference type="EMBL" id="HIZ25231.1"/>
    </source>
</evidence>
<evidence type="ECO:0000256" key="2">
    <source>
        <dbReference type="SAM" id="SignalP"/>
    </source>
</evidence>
<dbReference type="PANTHER" id="PTHR45661">
    <property type="entry name" value="SURFACE ANTIGEN"/>
    <property type="match status" value="1"/>
</dbReference>
<dbReference type="PANTHER" id="PTHR45661:SF3">
    <property type="entry name" value="IG-LIKE DOMAIN-CONTAINING PROTEIN"/>
    <property type="match status" value="1"/>
</dbReference>
<evidence type="ECO:0000256" key="1">
    <source>
        <dbReference type="SAM" id="MobiDB-lite"/>
    </source>
</evidence>
<feature type="chain" id="PRO_5039305076" evidence="2">
    <location>
        <begin position="24"/>
        <end position="689"/>
    </location>
</feature>